<organism evidence="2 3">
    <name type="scientific">Hebeloma cylindrosporum</name>
    <dbReference type="NCBI Taxonomy" id="76867"/>
    <lineage>
        <taxon>Eukaryota</taxon>
        <taxon>Fungi</taxon>
        <taxon>Dikarya</taxon>
        <taxon>Basidiomycota</taxon>
        <taxon>Agaricomycotina</taxon>
        <taxon>Agaricomycetes</taxon>
        <taxon>Agaricomycetidae</taxon>
        <taxon>Agaricales</taxon>
        <taxon>Agaricineae</taxon>
        <taxon>Hymenogastraceae</taxon>
        <taxon>Hebeloma</taxon>
    </lineage>
</organism>
<dbReference type="PROSITE" id="PS50097">
    <property type="entry name" value="BTB"/>
    <property type="match status" value="1"/>
</dbReference>
<sequence length="313" mass="35312">MATPTLSTVRTVVPIPNVIHIRGSNAPAPVYHALFSLSDADFVIRSLQGTLYRIHSYTLRITSGFFESMFSLPQPKNSLISDVLDVYEDDFPLELLLKMIIGLPIPRWKSLCDLARVLALAEKWDTPGPLSIMRNALTAPQFLHDHPLSCYSLATHFDWKEEAKIASTHTLTLNLSDPSYSLILGEMSSKDVLPLLDLHQKRRNMFRELLDSPERFAAGNSSAYHCNRCGVTELDNSMWRAFKRAMFLEMERRPLGDTLGVMEGSTPDWPEALACWEAKCAKDDCRALNYDRIATLRQIRACVSLLPSTIDIQ</sequence>
<dbReference type="Proteomes" id="UP000053424">
    <property type="component" value="Unassembled WGS sequence"/>
</dbReference>
<evidence type="ECO:0000313" key="3">
    <source>
        <dbReference type="Proteomes" id="UP000053424"/>
    </source>
</evidence>
<dbReference type="EMBL" id="KN831820">
    <property type="protein sequence ID" value="KIM35439.1"/>
    <property type="molecule type" value="Genomic_DNA"/>
</dbReference>
<keyword evidence="3" id="KW-1185">Reference proteome</keyword>
<dbReference type="STRING" id="686832.A0A0C3BTM0"/>
<dbReference type="InterPro" id="IPR000210">
    <property type="entry name" value="BTB/POZ_dom"/>
</dbReference>
<accession>A0A0C3BTM0</accession>
<name>A0A0C3BTM0_HEBCY</name>
<dbReference type="HOGENOM" id="CLU_052397_2_1_1"/>
<evidence type="ECO:0000259" key="1">
    <source>
        <dbReference type="PROSITE" id="PS50097"/>
    </source>
</evidence>
<reference evidence="3" key="2">
    <citation type="submission" date="2015-01" db="EMBL/GenBank/DDBJ databases">
        <title>Evolutionary Origins and Diversification of the Mycorrhizal Mutualists.</title>
        <authorList>
            <consortium name="DOE Joint Genome Institute"/>
            <consortium name="Mycorrhizal Genomics Consortium"/>
            <person name="Kohler A."/>
            <person name="Kuo A."/>
            <person name="Nagy L.G."/>
            <person name="Floudas D."/>
            <person name="Copeland A."/>
            <person name="Barry K.W."/>
            <person name="Cichocki N."/>
            <person name="Veneault-Fourrey C."/>
            <person name="LaButti K."/>
            <person name="Lindquist E.A."/>
            <person name="Lipzen A."/>
            <person name="Lundell T."/>
            <person name="Morin E."/>
            <person name="Murat C."/>
            <person name="Riley R."/>
            <person name="Ohm R."/>
            <person name="Sun H."/>
            <person name="Tunlid A."/>
            <person name="Henrissat B."/>
            <person name="Grigoriev I.V."/>
            <person name="Hibbett D.S."/>
            <person name="Martin F."/>
        </authorList>
    </citation>
    <scope>NUCLEOTIDE SEQUENCE [LARGE SCALE GENOMIC DNA]</scope>
    <source>
        <strain evidence="3">h7</strain>
    </source>
</reference>
<dbReference type="AlphaFoldDB" id="A0A0C3BTM0"/>
<feature type="domain" description="BTB" evidence="1">
    <location>
        <begin position="38"/>
        <end position="100"/>
    </location>
</feature>
<proteinExistence type="predicted"/>
<evidence type="ECO:0000313" key="2">
    <source>
        <dbReference type="EMBL" id="KIM35439.1"/>
    </source>
</evidence>
<protein>
    <recommendedName>
        <fullName evidence="1">BTB domain-containing protein</fullName>
    </recommendedName>
</protein>
<reference evidence="2 3" key="1">
    <citation type="submission" date="2014-04" db="EMBL/GenBank/DDBJ databases">
        <authorList>
            <consortium name="DOE Joint Genome Institute"/>
            <person name="Kuo A."/>
            <person name="Gay G."/>
            <person name="Dore J."/>
            <person name="Kohler A."/>
            <person name="Nagy L.G."/>
            <person name="Floudas D."/>
            <person name="Copeland A."/>
            <person name="Barry K.W."/>
            <person name="Cichocki N."/>
            <person name="Veneault-Fourrey C."/>
            <person name="LaButti K."/>
            <person name="Lindquist E.A."/>
            <person name="Lipzen A."/>
            <person name="Lundell T."/>
            <person name="Morin E."/>
            <person name="Murat C."/>
            <person name="Sun H."/>
            <person name="Tunlid A."/>
            <person name="Henrissat B."/>
            <person name="Grigoriev I.V."/>
            <person name="Hibbett D.S."/>
            <person name="Martin F."/>
            <person name="Nordberg H.P."/>
            <person name="Cantor M.N."/>
            <person name="Hua S.X."/>
        </authorList>
    </citation>
    <scope>NUCLEOTIDE SEQUENCE [LARGE SCALE GENOMIC DNA]</scope>
    <source>
        <strain evidence="3">h7</strain>
    </source>
</reference>
<gene>
    <name evidence="2" type="ORF">M413DRAFT_32470</name>
</gene>
<dbReference type="OrthoDB" id="3238622at2759"/>